<dbReference type="AlphaFoldDB" id="A0AAD8PQT6"/>
<proteinExistence type="predicted"/>
<dbReference type="GeneID" id="85437023"/>
<sequence>MGWLAFLRRRFLRERLGRFPEGAPPLLSLPLSAYLRFAGACRMVSTQASLASCRSVLFVCCSDPFPLILGRLQNPNPLPRFGCCFPSLVPLIGIRTEPKKRVHSPADWDWSMARMGNMNVCLGCRQESGILLLPPWLFISDGHGDGLQRGPS</sequence>
<evidence type="ECO:0000313" key="1">
    <source>
        <dbReference type="EMBL" id="KAK1574547.1"/>
    </source>
</evidence>
<keyword evidence="2" id="KW-1185">Reference proteome</keyword>
<evidence type="ECO:0000313" key="2">
    <source>
        <dbReference type="Proteomes" id="UP001230504"/>
    </source>
</evidence>
<dbReference type="EMBL" id="JAHLJV010000074">
    <property type="protein sequence ID" value="KAK1574547.1"/>
    <property type="molecule type" value="Genomic_DNA"/>
</dbReference>
<accession>A0AAD8PQT6</accession>
<comment type="caution">
    <text evidence="1">The sequence shown here is derived from an EMBL/GenBank/DDBJ whole genome shotgun (WGS) entry which is preliminary data.</text>
</comment>
<dbReference type="Proteomes" id="UP001230504">
    <property type="component" value="Unassembled WGS sequence"/>
</dbReference>
<protein>
    <submittedName>
        <fullName evidence="1">Uncharacterized protein</fullName>
    </submittedName>
</protein>
<dbReference type="RefSeq" id="XP_060410065.1">
    <property type="nucleotide sequence ID" value="XM_060552783.1"/>
</dbReference>
<organism evidence="1 2">
    <name type="scientific">Colletotrichum navitas</name>
    <dbReference type="NCBI Taxonomy" id="681940"/>
    <lineage>
        <taxon>Eukaryota</taxon>
        <taxon>Fungi</taxon>
        <taxon>Dikarya</taxon>
        <taxon>Ascomycota</taxon>
        <taxon>Pezizomycotina</taxon>
        <taxon>Sordariomycetes</taxon>
        <taxon>Hypocreomycetidae</taxon>
        <taxon>Glomerellales</taxon>
        <taxon>Glomerellaceae</taxon>
        <taxon>Colletotrichum</taxon>
        <taxon>Colletotrichum graminicola species complex</taxon>
    </lineage>
</organism>
<gene>
    <name evidence="1" type="ORF">LY79DRAFT_365990</name>
</gene>
<reference evidence="1" key="1">
    <citation type="submission" date="2021-06" db="EMBL/GenBank/DDBJ databases">
        <title>Comparative genomics, transcriptomics and evolutionary studies reveal genomic signatures of adaptation to plant cell wall in hemibiotrophic fungi.</title>
        <authorList>
            <consortium name="DOE Joint Genome Institute"/>
            <person name="Baroncelli R."/>
            <person name="Diaz J.F."/>
            <person name="Benocci T."/>
            <person name="Peng M."/>
            <person name="Battaglia E."/>
            <person name="Haridas S."/>
            <person name="Andreopoulos W."/>
            <person name="Labutti K."/>
            <person name="Pangilinan J."/>
            <person name="Floch G.L."/>
            <person name="Makela M.R."/>
            <person name="Henrissat B."/>
            <person name="Grigoriev I.V."/>
            <person name="Crouch J.A."/>
            <person name="De Vries R.P."/>
            <person name="Sukno S.A."/>
            <person name="Thon M.R."/>
        </authorList>
    </citation>
    <scope>NUCLEOTIDE SEQUENCE</scope>
    <source>
        <strain evidence="1">CBS 125086</strain>
    </source>
</reference>
<name>A0AAD8PQT6_9PEZI</name>